<proteinExistence type="predicted"/>
<organism evidence="1 2">
    <name type="scientific">Pseudooceanicola batsensis (strain ATCC BAA-863 / DSM 15984 / KCTC 12145 / HTCC2597)</name>
    <name type="common">Oceanicola batsensis</name>
    <dbReference type="NCBI Taxonomy" id="252305"/>
    <lineage>
        <taxon>Bacteria</taxon>
        <taxon>Pseudomonadati</taxon>
        <taxon>Pseudomonadota</taxon>
        <taxon>Alphaproteobacteria</taxon>
        <taxon>Rhodobacterales</taxon>
        <taxon>Paracoccaceae</taxon>
        <taxon>Pseudooceanicola</taxon>
    </lineage>
</organism>
<protein>
    <recommendedName>
        <fullName evidence="3">Histidine kinase</fullName>
    </recommendedName>
</protein>
<evidence type="ECO:0000313" key="1">
    <source>
        <dbReference type="EMBL" id="EAQ05013.1"/>
    </source>
</evidence>
<evidence type="ECO:0008006" key="3">
    <source>
        <dbReference type="Google" id="ProtNLM"/>
    </source>
</evidence>
<dbReference type="Pfam" id="PF20044">
    <property type="entry name" value="DUF6446"/>
    <property type="match status" value="1"/>
</dbReference>
<dbReference type="Proteomes" id="UP000004318">
    <property type="component" value="Unassembled WGS sequence"/>
</dbReference>
<gene>
    <name evidence="1" type="ORF">OB2597_07005</name>
</gene>
<sequence>MGAGRGAGLMGKFLAALIVVCAIAAGAGVYYTQVYGFYETVEATGADVVLTTSAGEEERLPHRAFEGIDASSSPIRYRACFVTDRSLDALSADYVRYPQAEPLQAPGWFDCFDAREIGEALEAGEARAFLSVENVEYGIDRVAAVLPDGRGFVWHQINRCGEVVFDGRPAPEGCPEPPA</sequence>
<comment type="caution">
    <text evidence="1">The sequence shown here is derived from an EMBL/GenBank/DDBJ whole genome shotgun (WGS) entry which is preliminary data.</text>
</comment>
<keyword evidence="2" id="KW-1185">Reference proteome</keyword>
<dbReference type="InterPro" id="IPR045616">
    <property type="entry name" value="DUF6446"/>
</dbReference>
<evidence type="ECO:0000313" key="2">
    <source>
        <dbReference type="Proteomes" id="UP000004318"/>
    </source>
</evidence>
<dbReference type="EMBL" id="AAMO01000001">
    <property type="protein sequence ID" value="EAQ05013.1"/>
    <property type="molecule type" value="Genomic_DNA"/>
</dbReference>
<dbReference type="STRING" id="252305.OB2597_07005"/>
<name>A3TTN6_PSEBH</name>
<dbReference type="HOGENOM" id="CLU_1546462_0_0_5"/>
<reference evidence="1 2" key="1">
    <citation type="journal article" date="2010" name="J. Bacteriol.">
        <title>Genome sequences of Oceanicola granulosus HTCC2516(T) and Oceanicola batsensis HTCC2597(TDelta).</title>
        <authorList>
            <person name="Thrash J.C."/>
            <person name="Cho J.C."/>
            <person name="Vergin K.L."/>
            <person name="Giovannoni S.J."/>
        </authorList>
    </citation>
    <scope>NUCLEOTIDE SEQUENCE [LARGE SCALE GENOMIC DNA]</scope>
    <source>
        <strain evidence="2">ATCC BAA-863 / DSM 15984 / KCTC 12145 / HTCC2597</strain>
    </source>
</reference>
<dbReference type="eggNOG" id="ENOG50300PA">
    <property type="taxonomic scope" value="Bacteria"/>
</dbReference>
<accession>A3TTN6</accession>
<dbReference type="AlphaFoldDB" id="A3TTN6"/>